<evidence type="ECO:0008006" key="3">
    <source>
        <dbReference type="Google" id="ProtNLM"/>
    </source>
</evidence>
<name>A0A0F9MTV4_9ZZZZ</name>
<organism evidence="2">
    <name type="scientific">marine sediment metagenome</name>
    <dbReference type="NCBI Taxonomy" id="412755"/>
    <lineage>
        <taxon>unclassified sequences</taxon>
        <taxon>metagenomes</taxon>
        <taxon>ecological metagenomes</taxon>
    </lineage>
</organism>
<gene>
    <name evidence="2" type="ORF">LCGC14_1343530</name>
</gene>
<dbReference type="Pfam" id="PF16510">
    <property type="entry name" value="P22_portal"/>
    <property type="match status" value="1"/>
</dbReference>
<feature type="region of interest" description="Disordered" evidence="1">
    <location>
        <begin position="681"/>
        <end position="718"/>
    </location>
</feature>
<accession>A0A0F9MTV4</accession>
<protein>
    <recommendedName>
        <fullName evidence="3">Portal protein</fullName>
    </recommendedName>
</protein>
<proteinExistence type="predicted"/>
<dbReference type="EMBL" id="LAZR01008237">
    <property type="protein sequence ID" value="KKM80080.1"/>
    <property type="molecule type" value="Genomic_DNA"/>
</dbReference>
<reference evidence="2" key="1">
    <citation type="journal article" date="2015" name="Nature">
        <title>Complex archaea that bridge the gap between prokaryotes and eukaryotes.</title>
        <authorList>
            <person name="Spang A."/>
            <person name="Saw J.H."/>
            <person name="Jorgensen S.L."/>
            <person name="Zaremba-Niedzwiedzka K."/>
            <person name="Martijn J."/>
            <person name="Lind A.E."/>
            <person name="van Eijk R."/>
            <person name="Schleper C."/>
            <person name="Guy L."/>
            <person name="Ettema T.J."/>
        </authorList>
    </citation>
    <scope>NUCLEOTIDE SEQUENCE</scope>
</reference>
<dbReference type="AlphaFoldDB" id="A0A0F9MTV4"/>
<evidence type="ECO:0000256" key="1">
    <source>
        <dbReference type="SAM" id="MobiDB-lite"/>
    </source>
</evidence>
<comment type="caution">
    <text evidence="2">The sequence shown here is derived from an EMBL/GenBank/DDBJ whole genome shotgun (WGS) entry which is preliminary data.</text>
</comment>
<dbReference type="InterPro" id="IPR032427">
    <property type="entry name" value="P22_portal"/>
</dbReference>
<evidence type="ECO:0000313" key="2">
    <source>
        <dbReference type="EMBL" id="KKM80080.1"/>
    </source>
</evidence>
<sequence length="718" mass="79610">MAGVTNAGSVQDDQQPVSEVRTAAERQVAQIILGARRQCINRRWAVDRNTFLNEAFDKDAQFVEFDPARRVIISTPAPRDSIRRTINLMKPYNRTQETRLTRGLPSYQATADGDDPNSEDAAELANDLIPWIEKVISIRRIRAKIAFWLQRAGTCLLWNLWDFEGGPVIEDEEGNEIPAGAGFTDVHPPHETFFYPLTATDVNSAVGIGRELRIGRSEAIDRFPSLKGKLASPASDEARASSRLSRALRDFPPGQSGWHSQTLGFGVTGIDNDEGGVEDEALLIEFFLEVDGVLLDPSMNQVIRFPAGLRLVMTVVGEIAHFGPNVYGRLPVTRIGFSESAGFWSPAPATPLRPLQMAINWAYSLWEESLVLAGRPIMLWPRQAKAAWRRLQDLTTKILQFAAGPKGQQPGYLSPPTFPAQLPALLDWLIQVWQDISGVHEVSRGKLPSANLSGVAIQLLQDQDDTQIGFAIGEIETGLADMMEQHLENIREFVEFEMLADGLGNSPHQARVFKGTDLSRGVRVTVRPGSALPKAPAAIEAKAKEAWLGGYMMDEFQMPDWRRLLVIMGLGSEDRLFDELQQDKNNAALEEDAILEMDPDDMELVLAFVKVTGILPDELMPRRYDDHIVHEQRHKRKLKELRERMASGDTRTTPNAILLLELHWEMHQIPALEQRMGMPQMGGFGAATGEVNPQGQPGAEPQAGAKAAQSKRTSPTPA</sequence>